<protein>
    <submittedName>
        <fullName evidence="1">Uncharacterized protein</fullName>
    </submittedName>
</protein>
<accession>A0A218KBR3</accession>
<reference evidence="1 2" key="1">
    <citation type="submission" date="2015-06" db="EMBL/GenBank/DDBJ databases">
        <title>Complete genome sequence of Bacillus cereus phage PBC2.</title>
        <authorList>
            <person name="Kong M."/>
            <person name="Ryu S."/>
        </authorList>
    </citation>
    <scope>NUCLEOTIDE SEQUENCE [LARGE SCALE GENOMIC DNA]</scope>
</reference>
<name>A0A218KBR3_9CAUD</name>
<organism evidence="1 2">
    <name type="scientific">Bacillus phage PBC2</name>
    <dbReference type="NCBI Taxonomy" id="1675029"/>
    <lineage>
        <taxon>Viruses</taxon>
        <taxon>Duplodnaviria</taxon>
        <taxon>Heunggongvirae</taxon>
        <taxon>Uroviricota</taxon>
        <taxon>Caudoviricetes</taxon>
        <taxon>Andregratiavirinae</taxon>
        <taxon>Haetaevirus</taxon>
        <taxon>Haetaevirus PBC2</taxon>
    </lineage>
</organism>
<dbReference type="EMBL" id="KT070867">
    <property type="protein sequence ID" value="AKQ08331.1"/>
    <property type="molecule type" value="Genomic_DNA"/>
</dbReference>
<proteinExistence type="predicted"/>
<gene>
    <name evidence="1" type="ORF">PBC2_016</name>
</gene>
<evidence type="ECO:0000313" key="1">
    <source>
        <dbReference type="EMBL" id="AKQ08331.1"/>
    </source>
</evidence>
<sequence>MRTTKKEFKLQVQKHIIDRLSDDEFSTVEEQLQDVVRQFENYSCAYEQRRNPNKYSRFIDWLKGLPSCIHNEYSHYNIYMSLKEWFEACGETYVERDSDKEAELYYHLFVREFETLCKKYDVKF</sequence>
<evidence type="ECO:0000313" key="2">
    <source>
        <dbReference type="Proteomes" id="UP000223102"/>
    </source>
</evidence>
<keyword evidence="2" id="KW-1185">Reference proteome</keyword>
<dbReference type="Proteomes" id="UP000223102">
    <property type="component" value="Segment"/>
</dbReference>